<evidence type="ECO:0000256" key="1">
    <source>
        <dbReference type="SAM" id="SignalP"/>
    </source>
</evidence>
<geneLocation type="mitochondrion" evidence="2"/>
<dbReference type="EMBL" id="LKAM01000014">
    <property type="protein sequence ID" value="KUM45961.1"/>
    <property type="molecule type" value="Genomic_DNA"/>
</dbReference>
<name>A0A101LV94_PICGL</name>
<keyword evidence="2" id="KW-0496">Mitochondrion</keyword>
<protein>
    <submittedName>
        <fullName evidence="2">Uncharacterized protein</fullName>
    </submittedName>
</protein>
<evidence type="ECO:0000313" key="2">
    <source>
        <dbReference type="EMBL" id="KUM45961.1"/>
    </source>
</evidence>
<organism evidence="2">
    <name type="scientific">Picea glauca</name>
    <name type="common">White spruce</name>
    <name type="synonym">Pinus glauca</name>
    <dbReference type="NCBI Taxonomy" id="3330"/>
    <lineage>
        <taxon>Eukaryota</taxon>
        <taxon>Viridiplantae</taxon>
        <taxon>Streptophyta</taxon>
        <taxon>Embryophyta</taxon>
        <taxon>Tracheophyta</taxon>
        <taxon>Spermatophyta</taxon>
        <taxon>Pinopsida</taxon>
        <taxon>Pinidae</taxon>
        <taxon>Conifers I</taxon>
        <taxon>Pinales</taxon>
        <taxon>Pinaceae</taxon>
        <taxon>Picea</taxon>
    </lineage>
</organism>
<feature type="chain" id="PRO_5007100114" evidence="1">
    <location>
        <begin position="25"/>
        <end position="73"/>
    </location>
</feature>
<keyword evidence="1" id="KW-0732">Signal</keyword>
<proteinExistence type="predicted"/>
<accession>A0A101LV94</accession>
<feature type="signal peptide" evidence="1">
    <location>
        <begin position="1"/>
        <end position="24"/>
    </location>
</feature>
<gene>
    <name evidence="2" type="ORF">ABT39_MTgene2064</name>
</gene>
<comment type="caution">
    <text evidence="2">The sequence shown here is derived from an EMBL/GenBank/DDBJ whole genome shotgun (WGS) entry which is preliminary data.</text>
</comment>
<sequence length="73" mass="8950">MIMRCYLCSNFFLCLCLFTMMGWGHFNSRFRRCFNSCLCSWCLSLYCYLSCWRGCYWFNLVNWIPIYACLWAL</sequence>
<dbReference type="AlphaFoldDB" id="A0A101LV94"/>
<reference evidence="2" key="1">
    <citation type="journal article" date="2015" name="Genome Biol. Evol.">
        <title>Organellar Genomes of White Spruce (Picea glauca): Assembly and Annotation.</title>
        <authorList>
            <person name="Jackman S.D."/>
            <person name="Warren R.L."/>
            <person name="Gibb E.A."/>
            <person name="Vandervalk B.P."/>
            <person name="Mohamadi H."/>
            <person name="Chu J."/>
            <person name="Raymond A."/>
            <person name="Pleasance S."/>
            <person name="Coope R."/>
            <person name="Wildung M.R."/>
            <person name="Ritland C.E."/>
            <person name="Bousquet J."/>
            <person name="Jones S.J."/>
            <person name="Bohlmann J."/>
            <person name="Birol I."/>
        </authorList>
    </citation>
    <scope>NUCLEOTIDE SEQUENCE [LARGE SCALE GENOMIC DNA]</scope>
    <source>
        <tissue evidence="2">Flushing bud</tissue>
    </source>
</reference>